<feature type="compositionally biased region" description="Low complexity" evidence="1">
    <location>
        <begin position="24"/>
        <end position="44"/>
    </location>
</feature>
<name>A0A0K1PP31_9BACT</name>
<organism evidence="3 4">
    <name type="scientific">Labilithrix luteola</name>
    <dbReference type="NCBI Taxonomy" id="1391654"/>
    <lineage>
        <taxon>Bacteria</taxon>
        <taxon>Pseudomonadati</taxon>
        <taxon>Myxococcota</taxon>
        <taxon>Polyangia</taxon>
        <taxon>Polyangiales</taxon>
        <taxon>Labilitrichaceae</taxon>
        <taxon>Labilithrix</taxon>
    </lineage>
</organism>
<dbReference type="KEGG" id="llu:AKJ09_01538"/>
<reference evidence="3 4" key="1">
    <citation type="submission" date="2015-08" db="EMBL/GenBank/DDBJ databases">
        <authorList>
            <person name="Babu N.S."/>
            <person name="Beckwith C.J."/>
            <person name="Beseler K.G."/>
            <person name="Brison A."/>
            <person name="Carone J.V."/>
            <person name="Caskin T.P."/>
            <person name="Diamond M."/>
            <person name="Durham M.E."/>
            <person name="Foxe J.M."/>
            <person name="Go M."/>
            <person name="Henderson B.A."/>
            <person name="Jones I.B."/>
            <person name="McGettigan J.A."/>
            <person name="Micheletti S.J."/>
            <person name="Nasrallah M.E."/>
            <person name="Ortiz D."/>
            <person name="Piller C.R."/>
            <person name="Privatt S.R."/>
            <person name="Schneider S.L."/>
            <person name="Sharp S."/>
            <person name="Smith T.C."/>
            <person name="Stanton J.D."/>
            <person name="Ullery H.E."/>
            <person name="Wilson R.J."/>
            <person name="Serrano M.G."/>
            <person name="Buck G."/>
            <person name="Lee V."/>
            <person name="Wang Y."/>
            <person name="Carvalho R."/>
            <person name="Voegtly L."/>
            <person name="Shi R."/>
            <person name="Duckworth R."/>
            <person name="Johnson A."/>
            <person name="Loviza R."/>
            <person name="Walstead R."/>
            <person name="Shah Z."/>
            <person name="Kiflezghi M."/>
            <person name="Wade K."/>
            <person name="Ball S.L."/>
            <person name="Bradley K.W."/>
            <person name="Asai D.J."/>
            <person name="Bowman C.A."/>
            <person name="Russell D.A."/>
            <person name="Pope W.H."/>
            <person name="Jacobs-Sera D."/>
            <person name="Hendrix R.W."/>
            <person name="Hatfull G.F."/>
        </authorList>
    </citation>
    <scope>NUCLEOTIDE SEQUENCE [LARGE SCALE GENOMIC DNA]</scope>
    <source>
        <strain evidence="3 4">DSM 27648</strain>
    </source>
</reference>
<dbReference type="Proteomes" id="UP000064967">
    <property type="component" value="Chromosome"/>
</dbReference>
<evidence type="ECO:0000256" key="2">
    <source>
        <dbReference type="SAM" id="SignalP"/>
    </source>
</evidence>
<evidence type="ECO:0000256" key="1">
    <source>
        <dbReference type="SAM" id="MobiDB-lite"/>
    </source>
</evidence>
<keyword evidence="2" id="KW-0732">Signal</keyword>
<evidence type="ECO:0000313" key="3">
    <source>
        <dbReference type="EMBL" id="AKU94874.1"/>
    </source>
</evidence>
<evidence type="ECO:0000313" key="4">
    <source>
        <dbReference type="Proteomes" id="UP000064967"/>
    </source>
</evidence>
<proteinExistence type="predicted"/>
<dbReference type="AlphaFoldDB" id="A0A0K1PP31"/>
<gene>
    <name evidence="3" type="ORF">AKJ09_01538</name>
</gene>
<protein>
    <recommendedName>
        <fullName evidence="5">Lipoprotein</fullName>
    </recommendedName>
</protein>
<feature type="chain" id="PRO_5005465769" description="Lipoprotein" evidence="2">
    <location>
        <begin position="31"/>
        <end position="195"/>
    </location>
</feature>
<evidence type="ECO:0008006" key="5">
    <source>
        <dbReference type="Google" id="ProtNLM"/>
    </source>
</evidence>
<dbReference type="STRING" id="1391654.AKJ09_01538"/>
<feature type="signal peptide" evidence="2">
    <location>
        <begin position="1"/>
        <end position="30"/>
    </location>
</feature>
<dbReference type="OrthoDB" id="9848869at2"/>
<sequence>MSIWMRIVARSWPVLLVGACASSTSSPSSSHESADAGDSSDPGTSSGGPGDTSDAGGKTSLSGTLGALGSVQPTVSSLMISNSGETLIYLSSAPLDCAQLTVSRWLGSATKGSQVVEIVIKGAPKVGSVAVPPGEVNFAEGGKSSSYETNADSGKITFTKADSSMVEGTVKATYAGGGSVEGVFHAEFCANGQGY</sequence>
<keyword evidence="4" id="KW-1185">Reference proteome</keyword>
<dbReference type="RefSeq" id="WP_146646411.1">
    <property type="nucleotide sequence ID" value="NZ_CP012333.1"/>
</dbReference>
<accession>A0A0K1PP31</accession>
<feature type="region of interest" description="Disordered" evidence="1">
    <location>
        <begin position="24"/>
        <end position="61"/>
    </location>
</feature>
<dbReference type="EMBL" id="CP012333">
    <property type="protein sequence ID" value="AKU94874.1"/>
    <property type="molecule type" value="Genomic_DNA"/>
</dbReference>